<keyword evidence="4" id="KW-0813">Transport</keyword>
<comment type="subcellular location">
    <subcellularLocation>
        <location evidence="1">Membrane</location>
        <topology evidence="1">Multi-pass membrane protein</topology>
    </subcellularLocation>
</comment>
<evidence type="ECO:0000256" key="2">
    <source>
        <dbReference type="ARBA" id="ARBA00008685"/>
    </source>
</evidence>
<comment type="similarity">
    <text evidence="2">Belongs to the glutamate-gated ion channel (TC 1.A.10.1) family.</text>
</comment>
<dbReference type="SMART" id="SM00079">
    <property type="entry name" value="PBPe"/>
    <property type="match status" value="1"/>
</dbReference>
<feature type="transmembrane region" description="Helical" evidence="16">
    <location>
        <begin position="561"/>
        <end position="581"/>
    </location>
</feature>
<dbReference type="FunFam" id="1.10.287.70:FF:000037">
    <property type="entry name" value="Glutamate receptor"/>
    <property type="match status" value="1"/>
</dbReference>
<comment type="subunit">
    <text evidence="3">May form heteromers.</text>
</comment>
<dbReference type="CDD" id="cd13686">
    <property type="entry name" value="GluR_Plant"/>
    <property type="match status" value="1"/>
</dbReference>
<evidence type="ECO:0000256" key="11">
    <source>
        <dbReference type="ARBA" id="ARBA00023180"/>
    </source>
</evidence>
<evidence type="ECO:0000256" key="10">
    <source>
        <dbReference type="ARBA" id="ARBA00023170"/>
    </source>
</evidence>
<comment type="function">
    <text evidence="14">Glutamate-gated receptor that probably acts as a non-selective cation channel. May be involved in light-signal transduction and calcium homeostasis via the regulation of calcium influx into cells.</text>
</comment>
<dbReference type="InterPro" id="IPR001320">
    <property type="entry name" value="Iontro_rcpt_C"/>
</dbReference>
<feature type="non-terminal residue" evidence="18">
    <location>
        <position position="823"/>
    </location>
</feature>
<dbReference type="Gene3D" id="3.40.50.2300">
    <property type="match status" value="3"/>
</dbReference>
<dbReference type="FunFam" id="3.40.50.2300:FF:000169">
    <property type="entry name" value="Glutamate receptor"/>
    <property type="match status" value="1"/>
</dbReference>
<dbReference type="Gene3D" id="1.10.287.70">
    <property type="match status" value="1"/>
</dbReference>
<dbReference type="InterPro" id="IPR044440">
    <property type="entry name" value="GABAb_receptor_plant_PBP1"/>
</dbReference>
<evidence type="ECO:0000256" key="5">
    <source>
        <dbReference type="ARBA" id="ARBA00022692"/>
    </source>
</evidence>
<proteinExistence type="inferred from homology"/>
<evidence type="ECO:0000259" key="17">
    <source>
        <dbReference type="SMART" id="SM00079"/>
    </source>
</evidence>
<keyword evidence="12" id="KW-1071">Ligand-gated ion channel</keyword>
<keyword evidence="15" id="KW-1015">Disulfide bond</keyword>
<evidence type="ECO:0000256" key="13">
    <source>
        <dbReference type="ARBA" id="ARBA00023303"/>
    </source>
</evidence>
<evidence type="ECO:0000256" key="4">
    <source>
        <dbReference type="ARBA" id="ARBA00022448"/>
    </source>
</evidence>
<keyword evidence="13" id="KW-0407">Ion channel</keyword>
<dbReference type="AlphaFoldDB" id="A0A022Q4B4"/>
<evidence type="ECO:0000256" key="9">
    <source>
        <dbReference type="ARBA" id="ARBA00023136"/>
    </source>
</evidence>
<dbReference type="CDD" id="cd19990">
    <property type="entry name" value="PBP1_GABAb_receptor_plant"/>
    <property type="match status" value="1"/>
</dbReference>
<evidence type="ECO:0000256" key="1">
    <source>
        <dbReference type="ARBA" id="ARBA00004141"/>
    </source>
</evidence>
<dbReference type="GO" id="GO:0038023">
    <property type="term" value="F:signaling receptor activity"/>
    <property type="evidence" value="ECO:0000318"/>
    <property type="project" value="GO_Central"/>
</dbReference>
<gene>
    <name evidence="18" type="ORF">MIMGU_mgv1a021756mg</name>
</gene>
<dbReference type="PANTHER" id="PTHR34836:SF1">
    <property type="entry name" value="OS09G0428600 PROTEIN"/>
    <property type="match status" value="1"/>
</dbReference>
<dbReference type="GO" id="GO:0005886">
    <property type="term" value="C:plasma membrane"/>
    <property type="evidence" value="ECO:0000318"/>
    <property type="project" value="GO_Central"/>
</dbReference>
<dbReference type="PANTHER" id="PTHR34836">
    <property type="entry name" value="OS06G0188250 PROTEIN"/>
    <property type="match status" value="1"/>
</dbReference>
<feature type="disulfide bond" evidence="15">
    <location>
        <begin position="730"/>
        <end position="786"/>
    </location>
</feature>
<evidence type="ECO:0000256" key="14">
    <source>
        <dbReference type="ARBA" id="ARBA00049638"/>
    </source>
</evidence>
<dbReference type="InterPro" id="IPR015683">
    <property type="entry name" value="Ionotropic_Glu_rcpt"/>
</dbReference>
<dbReference type="InterPro" id="IPR001828">
    <property type="entry name" value="ANF_lig-bd_rcpt"/>
</dbReference>
<feature type="transmembrane region" description="Helical" evidence="16">
    <location>
        <begin position="802"/>
        <end position="820"/>
    </location>
</feature>
<organism evidence="18 19">
    <name type="scientific">Erythranthe guttata</name>
    <name type="common">Yellow monkey flower</name>
    <name type="synonym">Mimulus guttatus</name>
    <dbReference type="NCBI Taxonomy" id="4155"/>
    <lineage>
        <taxon>Eukaryota</taxon>
        <taxon>Viridiplantae</taxon>
        <taxon>Streptophyta</taxon>
        <taxon>Embryophyta</taxon>
        <taxon>Tracheophyta</taxon>
        <taxon>Spermatophyta</taxon>
        <taxon>Magnoliopsida</taxon>
        <taxon>eudicotyledons</taxon>
        <taxon>Gunneridae</taxon>
        <taxon>Pentapetalae</taxon>
        <taxon>asterids</taxon>
        <taxon>lamiids</taxon>
        <taxon>Lamiales</taxon>
        <taxon>Phrymaceae</taxon>
        <taxon>Erythranthe</taxon>
    </lineage>
</organism>
<feature type="transmembrane region" description="Helical" evidence="16">
    <location>
        <begin position="593"/>
        <end position="611"/>
    </location>
</feature>
<keyword evidence="5 16" id="KW-0812">Transmembrane</keyword>
<dbReference type="PIRSF" id="PIRSF037090">
    <property type="entry name" value="Iontro_Glu-like_rcpt_pln"/>
    <property type="match status" value="1"/>
</dbReference>
<keyword evidence="11" id="KW-0325">Glycoprotein</keyword>
<dbReference type="EMBL" id="KI632217">
    <property type="protein sequence ID" value="EYU22048.1"/>
    <property type="molecule type" value="Genomic_DNA"/>
</dbReference>
<protein>
    <recommendedName>
        <fullName evidence="17">Ionotropic glutamate receptor C-terminal domain-containing protein</fullName>
    </recommendedName>
</protein>
<keyword evidence="9 16" id="KW-0472">Membrane</keyword>
<keyword evidence="7 16" id="KW-1133">Transmembrane helix</keyword>
<evidence type="ECO:0000256" key="7">
    <source>
        <dbReference type="ARBA" id="ARBA00022989"/>
    </source>
</evidence>
<evidence type="ECO:0000256" key="12">
    <source>
        <dbReference type="ARBA" id="ARBA00023286"/>
    </source>
</evidence>
<keyword evidence="10" id="KW-0675">Receptor</keyword>
<dbReference type="eggNOG" id="KOG1052">
    <property type="taxonomic scope" value="Eukaryota"/>
</dbReference>
<dbReference type="Pfam" id="PF00060">
    <property type="entry name" value="Lig_chan"/>
    <property type="match status" value="1"/>
</dbReference>
<dbReference type="SUPFAM" id="SSF53822">
    <property type="entry name" value="Periplasmic binding protein-like I"/>
    <property type="match status" value="1"/>
</dbReference>
<evidence type="ECO:0000256" key="3">
    <source>
        <dbReference type="ARBA" id="ARBA00011095"/>
    </source>
</evidence>
<dbReference type="Proteomes" id="UP000030748">
    <property type="component" value="Unassembled WGS sequence"/>
</dbReference>
<dbReference type="InterPro" id="IPR019594">
    <property type="entry name" value="Glu/Gly-bd"/>
</dbReference>
<dbReference type="FunFam" id="3.40.190.10:FF:000195">
    <property type="entry name" value="Glutamate receptor 2.7"/>
    <property type="match status" value="1"/>
</dbReference>
<keyword evidence="19" id="KW-1185">Reference proteome</keyword>
<keyword evidence="6" id="KW-0732">Signal</keyword>
<reference evidence="18 19" key="1">
    <citation type="journal article" date="2013" name="Proc. Natl. Acad. Sci. U.S.A.">
        <title>Fine-scale variation in meiotic recombination in Mimulus inferred from population shotgun sequencing.</title>
        <authorList>
            <person name="Hellsten U."/>
            <person name="Wright K.M."/>
            <person name="Jenkins J."/>
            <person name="Shu S."/>
            <person name="Yuan Y."/>
            <person name="Wessler S.R."/>
            <person name="Schmutz J."/>
            <person name="Willis J.H."/>
            <person name="Rokhsar D.S."/>
        </authorList>
    </citation>
    <scope>NUCLEOTIDE SEQUENCE [LARGE SCALE GENOMIC DNA]</scope>
    <source>
        <strain evidence="19">cv. DUN x IM62</strain>
    </source>
</reference>
<accession>A0A022Q4B4</accession>
<name>A0A022Q4B4_ERYGU</name>
<feature type="domain" description="Ionotropic glutamate receptor C-terminal" evidence="17">
    <location>
        <begin position="434"/>
        <end position="782"/>
    </location>
</feature>
<dbReference type="Pfam" id="PF01094">
    <property type="entry name" value="ANF_receptor"/>
    <property type="match status" value="1"/>
</dbReference>
<evidence type="ECO:0000313" key="19">
    <source>
        <dbReference type="Proteomes" id="UP000030748"/>
    </source>
</evidence>
<evidence type="ECO:0000313" key="18">
    <source>
        <dbReference type="EMBL" id="EYU22048.1"/>
    </source>
</evidence>
<dbReference type="FunFam" id="3.40.190.10:FF:000103">
    <property type="entry name" value="Glutamate receptor"/>
    <property type="match status" value="1"/>
</dbReference>
<evidence type="ECO:0000256" key="16">
    <source>
        <dbReference type="SAM" id="Phobius"/>
    </source>
</evidence>
<evidence type="ECO:0000256" key="15">
    <source>
        <dbReference type="PIRSR" id="PIRSR037090-50"/>
    </source>
</evidence>
<sequence length="823" mass="91119">MATAQNITVRVGVVLNMDGFGQMSFNCLSMALTDFYSTHKQYRTKLVLTDRDSKDDAVGAAAAGLDLLKNVEVQAIIGPVYSSQANFLISLGHKAHVPIITFSATSPSLSSLRSPYFIRATLKDSSQVGAIVAIIQDFGWREVVAVYENTEFGEGILPFLTDALEQVNVRVPYRSVISPSATDDQILAELYKLMAMQTRVFIVHMLNPLASRLFTKVKQLGMMSKDYAWIITDSITNDLNSMDRSVIASMLGVIGVKPYVPQTKELDDFTTQYKKKVLQSNPKALGVDIYGLWAYDSAIALAMAAERVGLANLTYQETNMSTSSTDLEAFGVSLSGPELIQALSNITFRGLAGDFRLVDGQLQAPPYEIVNMVGPGARGIGYWTKESGIVKELNITIASKKNYATSKSNLGPTIWPGDEPSPPKGWVVPTRGKKLRVGVPVKAGFTDFVRVTWNSDNSTTVEGYCIDVFNAVMAALPYGVPYEYIPFATPDHKMAGNYNELVYQVYLGNYDAVAGDVTILVNRSQYVDFTLPYTESGVSMVVKIQDDKRKNTWLVFKPLTWQLWITTFISCVAVGFLVWLLEREKNTEFGGSTLHQLGMIFWFAFSTMVFAHRERVVGNCARFLLIIWLLAVFVLTQSYSASLTSMLTIQKVEPAITDINALIRNKDYVGYSNTSFVFGFLKKHFDESRLRPFNSAEQMHELLTNGSANGGIAAAFHEIPYLKLFLGKYCSKYMMVGPTYKADGFGFAFPIDSPLVPDVSREILKVTEGQKMVEIETTWLKKNEKCPDPDTLIPPKSLGLSSFKGVFVMVAIAVIVAIIFRTS</sequence>
<evidence type="ECO:0000256" key="8">
    <source>
        <dbReference type="ARBA" id="ARBA00023065"/>
    </source>
</evidence>
<dbReference type="Gene3D" id="3.40.190.10">
    <property type="entry name" value="Periplasmic binding protein-like II"/>
    <property type="match status" value="2"/>
</dbReference>
<feature type="transmembrane region" description="Helical" evidence="16">
    <location>
        <begin position="623"/>
        <end position="641"/>
    </location>
</feature>
<keyword evidence="8" id="KW-0406">Ion transport</keyword>
<evidence type="ECO:0000256" key="6">
    <source>
        <dbReference type="ARBA" id="ARBA00022729"/>
    </source>
</evidence>
<dbReference type="FunFam" id="3.40.50.2300:FF:000310">
    <property type="entry name" value="Glutamate receptor"/>
    <property type="match status" value="1"/>
</dbReference>
<dbReference type="InterPro" id="IPR028082">
    <property type="entry name" value="Peripla_BP_I"/>
</dbReference>
<dbReference type="InterPro" id="IPR017103">
    <property type="entry name" value="Iontropic_Glu_rcpt_pln"/>
</dbReference>
<dbReference type="SUPFAM" id="SSF53850">
    <property type="entry name" value="Periplasmic binding protein-like II"/>
    <property type="match status" value="1"/>
</dbReference>
<dbReference type="Pfam" id="PF10613">
    <property type="entry name" value="Lig_chan-Glu_bd"/>
    <property type="match status" value="1"/>
</dbReference>
<dbReference type="GO" id="GO:0015276">
    <property type="term" value="F:ligand-gated monoatomic ion channel activity"/>
    <property type="evidence" value="ECO:0000318"/>
    <property type="project" value="GO_Central"/>
</dbReference>